<protein>
    <submittedName>
        <fullName evidence="16">Formate dehydrogenase subunit gamma</fullName>
    </submittedName>
</protein>
<keyword evidence="7 13" id="KW-0812">Transmembrane</keyword>
<dbReference type="Pfam" id="PF01292">
    <property type="entry name" value="Ni_hydr_CYTB"/>
    <property type="match status" value="1"/>
</dbReference>
<evidence type="ECO:0000256" key="11">
    <source>
        <dbReference type="ARBA" id="ARBA00023004"/>
    </source>
</evidence>
<proteinExistence type="inferred from homology"/>
<keyword evidence="11" id="KW-0408">Iron</keyword>
<evidence type="ECO:0000256" key="13">
    <source>
        <dbReference type="SAM" id="Phobius"/>
    </source>
</evidence>
<dbReference type="InterPro" id="IPR051817">
    <property type="entry name" value="FDH_cytochrome_b556_subunit"/>
</dbReference>
<feature type="transmembrane region" description="Helical" evidence="13">
    <location>
        <begin position="189"/>
        <end position="222"/>
    </location>
</feature>
<evidence type="ECO:0000256" key="4">
    <source>
        <dbReference type="ARBA" id="ARBA00022448"/>
    </source>
</evidence>
<dbReference type="InterPro" id="IPR016174">
    <property type="entry name" value="Di-haem_cyt_TM"/>
</dbReference>
<evidence type="ECO:0000256" key="1">
    <source>
        <dbReference type="ARBA" id="ARBA00001971"/>
    </source>
</evidence>
<comment type="subcellular location">
    <subcellularLocation>
        <location evidence="2">Cell membrane</location>
        <topology evidence="2">Multi-pass membrane protein</topology>
    </subcellularLocation>
</comment>
<feature type="domain" description="Cytochrome b561 bacterial/Ni-hydrogenase" evidence="15">
    <location>
        <begin position="150"/>
        <end position="332"/>
    </location>
</feature>
<feature type="transmembrane region" description="Helical" evidence="13">
    <location>
        <begin position="158"/>
        <end position="183"/>
    </location>
</feature>
<keyword evidence="5" id="KW-1003">Cell membrane</keyword>
<sequence length="356" mass="38945">MSKAIRLFSFIVISLFVSSAAMAATADNAKLQPQEWQKINVGPAQGTHHKLDGHPGFENLPHQQTLVGANNGDYNLVESQGMPQQAAMLMPAELPEAQNEATLGYLNNSGTFAFLEFASIFIVAGLFILFVLFNGISRLEKGFSGKLIKRWSGFSISIHWLGAISCIALIFTGLVLGLGRFYIEPSTNVYGWAGLVGIASSLHGLMAWPFIVGYVLMVLAWFPKQMPASYDLKWFAKLGGYLNFGKKVHPDAGFANAGEKLFFWTFAIGGGLMVASGLVMMYPETFDVSKNAANLMLAIHITATIIISAFAVVHFFMATVMSEGSMSNMTTGYCDENWAKQHHNVWYKELKDAGKV</sequence>
<dbReference type="SUPFAM" id="SSF81342">
    <property type="entry name" value="Transmembrane di-heme cytochromes"/>
    <property type="match status" value="1"/>
</dbReference>
<dbReference type="PANTHER" id="PTHR30074:SF6">
    <property type="entry name" value="FORMATE DEHYDROGENASE GAMMA SUBUNIT"/>
    <property type="match status" value="1"/>
</dbReference>
<comment type="similarity">
    <text evidence="3">Belongs to the formate dehydrogenase gamma subunit family.</text>
</comment>
<accession>A0ABS5I3A7</accession>
<feature type="transmembrane region" description="Helical" evidence="13">
    <location>
        <begin position="261"/>
        <end position="283"/>
    </location>
</feature>
<evidence type="ECO:0000256" key="14">
    <source>
        <dbReference type="SAM" id="SignalP"/>
    </source>
</evidence>
<dbReference type="EMBL" id="JAAIKR010000007">
    <property type="protein sequence ID" value="MBR9728159.1"/>
    <property type="molecule type" value="Genomic_DNA"/>
</dbReference>
<dbReference type="Proteomes" id="UP000811844">
    <property type="component" value="Unassembled WGS sequence"/>
</dbReference>
<comment type="cofactor">
    <cofactor evidence="1">
        <name>heme</name>
        <dbReference type="ChEBI" id="CHEBI:30413"/>
    </cofactor>
</comment>
<feature type="signal peptide" evidence="14">
    <location>
        <begin position="1"/>
        <end position="23"/>
    </location>
</feature>
<reference evidence="16 17" key="1">
    <citation type="submission" date="2020-02" db="EMBL/GenBank/DDBJ databases">
        <title>Shewanella WXL01 sp. nov., a marine bacterium isolated from green algae in Luhuitou Fringing Reef (Northern South China Sea).</title>
        <authorList>
            <person name="Wang X."/>
        </authorList>
    </citation>
    <scope>NUCLEOTIDE SEQUENCE [LARGE SCALE GENOMIC DNA]</scope>
    <source>
        <strain evidence="16 17">MCCC 1A01895</strain>
    </source>
</reference>
<keyword evidence="14" id="KW-0732">Signal</keyword>
<dbReference type="RefSeq" id="WP_153664623.1">
    <property type="nucleotide sequence ID" value="NZ_JAAIKR010000007.1"/>
</dbReference>
<evidence type="ECO:0000256" key="9">
    <source>
        <dbReference type="ARBA" id="ARBA00022982"/>
    </source>
</evidence>
<dbReference type="InterPro" id="IPR011577">
    <property type="entry name" value="Cyt_b561_bac/Ni-Hgenase"/>
</dbReference>
<evidence type="ECO:0000256" key="8">
    <source>
        <dbReference type="ARBA" id="ARBA00022723"/>
    </source>
</evidence>
<keyword evidence="8" id="KW-0479">Metal-binding</keyword>
<evidence type="ECO:0000256" key="2">
    <source>
        <dbReference type="ARBA" id="ARBA00004651"/>
    </source>
</evidence>
<name>A0ABS5I3A7_9GAMM</name>
<feature type="transmembrane region" description="Helical" evidence="13">
    <location>
        <begin position="112"/>
        <end position="137"/>
    </location>
</feature>
<keyword evidence="6" id="KW-0349">Heme</keyword>
<keyword evidence="12 13" id="KW-0472">Membrane</keyword>
<evidence type="ECO:0000259" key="15">
    <source>
        <dbReference type="Pfam" id="PF01292"/>
    </source>
</evidence>
<keyword evidence="17" id="KW-1185">Reference proteome</keyword>
<dbReference type="InterPro" id="IPR006471">
    <property type="entry name" value="Formate_DH_gsu"/>
</dbReference>
<comment type="caution">
    <text evidence="16">The sequence shown here is derived from an EMBL/GenBank/DDBJ whole genome shotgun (WGS) entry which is preliminary data.</text>
</comment>
<organism evidence="16 17">
    <name type="scientific">Shewanella intestini</name>
    <dbReference type="NCBI Taxonomy" id="2017544"/>
    <lineage>
        <taxon>Bacteria</taxon>
        <taxon>Pseudomonadati</taxon>
        <taxon>Pseudomonadota</taxon>
        <taxon>Gammaproteobacteria</taxon>
        <taxon>Alteromonadales</taxon>
        <taxon>Shewanellaceae</taxon>
        <taxon>Shewanella</taxon>
    </lineage>
</organism>
<evidence type="ECO:0000313" key="16">
    <source>
        <dbReference type="EMBL" id="MBR9728159.1"/>
    </source>
</evidence>
<evidence type="ECO:0000256" key="3">
    <source>
        <dbReference type="ARBA" id="ARBA00010747"/>
    </source>
</evidence>
<dbReference type="NCBIfam" id="TIGR01583">
    <property type="entry name" value="formate-DH-gamm"/>
    <property type="match status" value="1"/>
</dbReference>
<gene>
    <name evidence="16" type="ORF">G3R48_09210</name>
</gene>
<evidence type="ECO:0000256" key="12">
    <source>
        <dbReference type="ARBA" id="ARBA00023136"/>
    </source>
</evidence>
<feature type="transmembrane region" description="Helical" evidence="13">
    <location>
        <begin position="295"/>
        <end position="320"/>
    </location>
</feature>
<keyword evidence="4" id="KW-0813">Transport</keyword>
<dbReference type="Gene3D" id="1.20.950.20">
    <property type="entry name" value="Transmembrane di-heme cytochromes, Chain C"/>
    <property type="match status" value="1"/>
</dbReference>
<evidence type="ECO:0000256" key="10">
    <source>
        <dbReference type="ARBA" id="ARBA00022989"/>
    </source>
</evidence>
<evidence type="ECO:0000256" key="6">
    <source>
        <dbReference type="ARBA" id="ARBA00022617"/>
    </source>
</evidence>
<evidence type="ECO:0000313" key="17">
    <source>
        <dbReference type="Proteomes" id="UP000811844"/>
    </source>
</evidence>
<dbReference type="PANTHER" id="PTHR30074">
    <property type="entry name" value="FORMATE DEHYDROGENASE, NITRATE-INDUCIBLE, CYTOCHROME B556 FDN SUBUNIT"/>
    <property type="match status" value="1"/>
</dbReference>
<feature type="chain" id="PRO_5046739158" evidence="14">
    <location>
        <begin position="24"/>
        <end position="356"/>
    </location>
</feature>
<keyword evidence="10 13" id="KW-1133">Transmembrane helix</keyword>
<evidence type="ECO:0000256" key="5">
    <source>
        <dbReference type="ARBA" id="ARBA00022475"/>
    </source>
</evidence>
<evidence type="ECO:0000256" key="7">
    <source>
        <dbReference type="ARBA" id="ARBA00022692"/>
    </source>
</evidence>
<keyword evidence="9" id="KW-0249">Electron transport</keyword>